<proteinExistence type="predicted"/>
<name>A0A9P6JR69_9AGAR</name>
<organism evidence="9 10">
    <name type="scientific">Crepidotus variabilis</name>
    <dbReference type="NCBI Taxonomy" id="179855"/>
    <lineage>
        <taxon>Eukaryota</taxon>
        <taxon>Fungi</taxon>
        <taxon>Dikarya</taxon>
        <taxon>Basidiomycota</taxon>
        <taxon>Agaricomycotina</taxon>
        <taxon>Agaricomycetes</taxon>
        <taxon>Agaricomycetidae</taxon>
        <taxon>Agaricales</taxon>
        <taxon>Agaricineae</taxon>
        <taxon>Crepidotaceae</taxon>
        <taxon>Crepidotus</taxon>
    </lineage>
</organism>
<dbReference type="SMART" id="SM00256">
    <property type="entry name" value="FBOX"/>
    <property type="match status" value="1"/>
</dbReference>
<evidence type="ECO:0000256" key="5">
    <source>
        <dbReference type="ARBA" id="ARBA00022786"/>
    </source>
</evidence>
<evidence type="ECO:0000259" key="8">
    <source>
        <dbReference type="PROSITE" id="PS50181"/>
    </source>
</evidence>
<dbReference type="InterPro" id="IPR036047">
    <property type="entry name" value="F-box-like_dom_sf"/>
</dbReference>
<evidence type="ECO:0000256" key="4">
    <source>
        <dbReference type="ARBA" id="ARBA00022490"/>
    </source>
</evidence>
<evidence type="ECO:0000256" key="7">
    <source>
        <dbReference type="SAM" id="MobiDB-lite"/>
    </source>
</evidence>
<dbReference type="AlphaFoldDB" id="A0A9P6JR69"/>
<comment type="subcellular location">
    <subcellularLocation>
        <location evidence="1">Cytoplasm</location>
    </subcellularLocation>
</comment>
<dbReference type="GO" id="GO:0005737">
    <property type="term" value="C:cytoplasm"/>
    <property type="evidence" value="ECO:0007669"/>
    <property type="project" value="UniProtKB-SubCell"/>
</dbReference>
<dbReference type="SUPFAM" id="SSF81383">
    <property type="entry name" value="F-box domain"/>
    <property type="match status" value="1"/>
</dbReference>
<dbReference type="PANTHER" id="PTHR12874:SF9">
    <property type="entry name" value="F-BOX ONLY PROTEIN 48"/>
    <property type="match status" value="1"/>
</dbReference>
<dbReference type="Pfam" id="PF12937">
    <property type="entry name" value="F-box-like"/>
    <property type="match status" value="1"/>
</dbReference>
<keyword evidence="6" id="KW-0802">TPR repeat</keyword>
<dbReference type="InterPro" id="IPR045464">
    <property type="entry name" value="Hrt3/FBXO9_C"/>
</dbReference>
<dbReference type="EMBL" id="MU157840">
    <property type="protein sequence ID" value="KAF9530447.1"/>
    <property type="molecule type" value="Genomic_DNA"/>
</dbReference>
<dbReference type="SUPFAM" id="SSF116846">
    <property type="entry name" value="MIT domain"/>
    <property type="match status" value="1"/>
</dbReference>
<evidence type="ECO:0000256" key="2">
    <source>
        <dbReference type="ARBA" id="ARBA00004906"/>
    </source>
</evidence>
<dbReference type="PROSITE" id="PS50181">
    <property type="entry name" value="FBOX"/>
    <property type="match status" value="1"/>
</dbReference>
<dbReference type="InterPro" id="IPR036181">
    <property type="entry name" value="MIT_dom_sf"/>
</dbReference>
<dbReference type="Gene3D" id="1.20.1280.50">
    <property type="match status" value="1"/>
</dbReference>
<gene>
    <name evidence="9" type="ORF">CPB83DRAFT_850941</name>
</gene>
<protein>
    <recommendedName>
        <fullName evidence="3">F-box only protein 9</fullName>
    </recommendedName>
</protein>
<evidence type="ECO:0000313" key="10">
    <source>
        <dbReference type="Proteomes" id="UP000807306"/>
    </source>
</evidence>
<accession>A0A9P6JR69</accession>
<keyword evidence="4" id="KW-0963">Cytoplasm</keyword>
<keyword evidence="5" id="KW-0833">Ubl conjugation pathway</keyword>
<feature type="domain" description="F-box" evidence="8">
    <location>
        <begin position="238"/>
        <end position="284"/>
    </location>
</feature>
<comment type="caution">
    <text evidence="9">The sequence shown here is derived from an EMBL/GenBank/DDBJ whole genome shotgun (WGS) entry which is preliminary data.</text>
</comment>
<dbReference type="PANTHER" id="PTHR12874">
    <property type="entry name" value="F-BOX ONLY PROTEIN 48-RELATED"/>
    <property type="match status" value="1"/>
</dbReference>
<dbReference type="Pfam" id="PF19270">
    <property type="entry name" value="FBO_C"/>
    <property type="match status" value="1"/>
</dbReference>
<dbReference type="OrthoDB" id="2117972at2759"/>
<sequence>MPSSPSPLQEPKQPKYLTSQTAPDNEELSRFRKEWLSELQQRKTVLQGTNAPHGVIAPPSGATSVAAKVPIEEAYKGLHSPARGRALHEVTSLHRETVTPKPVTPRTNHPAVKNGSLMVEMHMPPALRSALEVYRRAADYEQSGNLDEAIVLYRQAFRLHENVDRAFRRDQMLRSIVNERDDLAKRSEDEVEDLAASFQSAVTIRPSSKPAIVSGTLATILQGFPAELKFEPENEKEGVILNMLPEEMVVLIISKLDPNSIERFACVSRKARVLALDSGIWRELVRRTYKPPQIPELEVMLPVVERYLFDFRRVYIEQPRVRLDGVYIAICHYIRPGLSENHWVNVTHLITYHRYLRFFANGQVLSLLANEEKSPQEVIPILKPTIRMKGLFVGHWKLLGTTVHISGLVDASGKFALPGAFGDDGVSQETKGASAGGTAGLGHHAHGHLVPLEQARYTFDMTLHLRSRPLGRWNRMDIQSYDSVHLETGDVNPVALKHERPFWFSKVRSYG</sequence>
<dbReference type="InterPro" id="IPR001810">
    <property type="entry name" value="F-box_dom"/>
</dbReference>
<feature type="region of interest" description="Disordered" evidence="7">
    <location>
        <begin position="1"/>
        <end position="29"/>
    </location>
</feature>
<evidence type="ECO:0000256" key="3">
    <source>
        <dbReference type="ARBA" id="ARBA00019775"/>
    </source>
</evidence>
<reference evidence="9" key="1">
    <citation type="submission" date="2020-11" db="EMBL/GenBank/DDBJ databases">
        <authorList>
            <consortium name="DOE Joint Genome Institute"/>
            <person name="Ahrendt S."/>
            <person name="Riley R."/>
            <person name="Andreopoulos W."/>
            <person name="Labutti K."/>
            <person name="Pangilinan J."/>
            <person name="Ruiz-Duenas F.J."/>
            <person name="Barrasa J.M."/>
            <person name="Sanchez-Garcia M."/>
            <person name="Camarero S."/>
            <person name="Miyauchi S."/>
            <person name="Serrano A."/>
            <person name="Linde D."/>
            <person name="Babiker R."/>
            <person name="Drula E."/>
            <person name="Ayuso-Fernandez I."/>
            <person name="Pacheco R."/>
            <person name="Padilla G."/>
            <person name="Ferreira P."/>
            <person name="Barriuso J."/>
            <person name="Kellner H."/>
            <person name="Castanera R."/>
            <person name="Alfaro M."/>
            <person name="Ramirez L."/>
            <person name="Pisabarro A.G."/>
            <person name="Kuo A."/>
            <person name="Tritt A."/>
            <person name="Lipzen A."/>
            <person name="He G."/>
            <person name="Yan M."/>
            <person name="Ng V."/>
            <person name="Cullen D."/>
            <person name="Martin F."/>
            <person name="Rosso M.-N."/>
            <person name="Henrissat B."/>
            <person name="Hibbett D."/>
            <person name="Martinez A.T."/>
            <person name="Grigoriev I.V."/>
        </authorList>
    </citation>
    <scope>NUCLEOTIDE SEQUENCE</scope>
    <source>
        <strain evidence="9">CBS 506.95</strain>
    </source>
</reference>
<comment type="pathway">
    <text evidence="2">Protein modification; protein ubiquitination.</text>
</comment>
<evidence type="ECO:0000256" key="6">
    <source>
        <dbReference type="ARBA" id="ARBA00022803"/>
    </source>
</evidence>
<dbReference type="GO" id="GO:0019005">
    <property type="term" value="C:SCF ubiquitin ligase complex"/>
    <property type="evidence" value="ECO:0007669"/>
    <property type="project" value="TreeGrafter"/>
</dbReference>
<evidence type="ECO:0000313" key="9">
    <source>
        <dbReference type="EMBL" id="KAF9530447.1"/>
    </source>
</evidence>
<keyword evidence="10" id="KW-1185">Reference proteome</keyword>
<dbReference type="GO" id="GO:0031146">
    <property type="term" value="P:SCF-dependent proteasomal ubiquitin-dependent protein catabolic process"/>
    <property type="evidence" value="ECO:0007669"/>
    <property type="project" value="TreeGrafter"/>
</dbReference>
<dbReference type="Proteomes" id="UP000807306">
    <property type="component" value="Unassembled WGS sequence"/>
</dbReference>
<evidence type="ECO:0000256" key="1">
    <source>
        <dbReference type="ARBA" id="ARBA00004496"/>
    </source>
</evidence>